<keyword evidence="4" id="KW-1185">Reference proteome</keyword>
<keyword evidence="1" id="KW-0812">Transmembrane</keyword>
<dbReference type="Pfam" id="PF01882">
    <property type="entry name" value="DUF58"/>
    <property type="match status" value="1"/>
</dbReference>
<evidence type="ECO:0000259" key="2">
    <source>
        <dbReference type="Pfam" id="PF01882"/>
    </source>
</evidence>
<sequence>MRLTGRGTAVLVVSLGLGVAGFWGRYPLFLLLAVAGLVAVVAAVSMTLRRVGVEVTRDVYPDRVERGSQALGKLKVHNNSGSWQRGFLARDTAGGFERTVQVHGLAPGASRPYDYHLPTPVRGRMPVGPLTLSRTDPFGLARNSLTVGDTVTLWVHPRSYPALARTGGFPRHHHEGRSNEHLRGSLDLRELREYQPGDEVRDIHWKATARTGQLMVKESADPDQPRLTVVLDTRASSMPESGFEEAADIAASLLRSAALAGHHARLLTSCGTDLATAGGPLAARQLLDQLSLLRQSTAAGTLLSTVRHQGGCLAVVTSGSADVAELSGLRSRYSSISVLALTPDGNATHVPGARVLAAADAAGVVALWNEVRA</sequence>
<dbReference type="AlphaFoldDB" id="A0A7C9W5I4"/>
<evidence type="ECO:0000256" key="1">
    <source>
        <dbReference type="SAM" id="Phobius"/>
    </source>
</evidence>
<dbReference type="EMBL" id="JAAMPJ010000015">
    <property type="protein sequence ID" value="NGY65157.1"/>
    <property type="molecule type" value="Genomic_DNA"/>
</dbReference>
<dbReference type="Proteomes" id="UP000481360">
    <property type="component" value="Unassembled WGS sequence"/>
</dbReference>
<comment type="caution">
    <text evidence="3">The sequence shown here is derived from an EMBL/GenBank/DDBJ whole genome shotgun (WGS) entry which is preliminary data.</text>
</comment>
<evidence type="ECO:0000313" key="3">
    <source>
        <dbReference type="EMBL" id="NGY65157.1"/>
    </source>
</evidence>
<dbReference type="InterPro" id="IPR002881">
    <property type="entry name" value="DUF58"/>
</dbReference>
<dbReference type="PANTHER" id="PTHR34351:SF1">
    <property type="entry name" value="SLR1927 PROTEIN"/>
    <property type="match status" value="1"/>
</dbReference>
<proteinExistence type="predicted"/>
<dbReference type="PANTHER" id="PTHR34351">
    <property type="entry name" value="SLR1927 PROTEIN-RELATED"/>
    <property type="match status" value="1"/>
</dbReference>
<name>A0A7C9W5I4_9PSEU</name>
<dbReference type="RefSeq" id="WP_166053983.1">
    <property type="nucleotide sequence ID" value="NZ_JAAMPJ010000015.1"/>
</dbReference>
<keyword evidence="1" id="KW-0472">Membrane</keyword>
<accession>A0A7C9W5I4</accession>
<feature type="transmembrane region" description="Helical" evidence="1">
    <location>
        <begin position="7"/>
        <end position="23"/>
    </location>
</feature>
<gene>
    <name evidence="3" type="ORF">G7043_40260</name>
</gene>
<organism evidence="3 4">
    <name type="scientific">Lentzea alba</name>
    <dbReference type="NCBI Taxonomy" id="2714351"/>
    <lineage>
        <taxon>Bacteria</taxon>
        <taxon>Bacillati</taxon>
        <taxon>Actinomycetota</taxon>
        <taxon>Actinomycetes</taxon>
        <taxon>Pseudonocardiales</taxon>
        <taxon>Pseudonocardiaceae</taxon>
        <taxon>Lentzea</taxon>
    </lineage>
</organism>
<feature type="transmembrane region" description="Helical" evidence="1">
    <location>
        <begin position="29"/>
        <end position="48"/>
    </location>
</feature>
<protein>
    <submittedName>
        <fullName evidence="3">DUF58 domain-containing protein</fullName>
    </submittedName>
</protein>
<reference evidence="3 4" key="1">
    <citation type="submission" date="2020-03" db="EMBL/GenBank/DDBJ databases">
        <title>Isolation and identification of active actinomycetes.</title>
        <authorList>
            <person name="Sun X."/>
        </authorList>
    </citation>
    <scope>NUCLEOTIDE SEQUENCE [LARGE SCALE GENOMIC DNA]</scope>
    <source>
        <strain evidence="3 4">NEAU-D13</strain>
    </source>
</reference>
<keyword evidence="1" id="KW-1133">Transmembrane helix</keyword>
<feature type="domain" description="DUF58" evidence="2">
    <location>
        <begin position="190"/>
        <end position="269"/>
    </location>
</feature>
<evidence type="ECO:0000313" key="4">
    <source>
        <dbReference type="Proteomes" id="UP000481360"/>
    </source>
</evidence>